<dbReference type="SUPFAM" id="SSF81606">
    <property type="entry name" value="PP2C-like"/>
    <property type="match status" value="1"/>
</dbReference>
<dbReference type="EMBL" id="GG671935">
    <property type="protein sequence ID" value="EER18077.1"/>
    <property type="molecule type" value="Genomic_DNA"/>
</dbReference>
<keyword evidence="3" id="KW-1185">Reference proteome</keyword>
<dbReference type="AlphaFoldDB" id="C5KBR6"/>
<feature type="domain" description="PPM-type phosphatase" evidence="1">
    <location>
        <begin position="1"/>
        <end position="224"/>
    </location>
</feature>
<evidence type="ECO:0000313" key="3">
    <source>
        <dbReference type="Proteomes" id="UP000007800"/>
    </source>
</evidence>
<dbReference type="Proteomes" id="UP000007800">
    <property type="component" value="Unassembled WGS sequence"/>
</dbReference>
<dbReference type="OMA" id="CQNDIVK"/>
<dbReference type="RefSeq" id="XP_002786281.1">
    <property type="nucleotide sequence ID" value="XM_002786235.1"/>
</dbReference>
<dbReference type="SMART" id="SM00332">
    <property type="entry name" value="PP2Cc"/>
    <property type="match status" value="1"/>
</dbReference>
<proteinExistence type="predicted"/>
<dbReference type="Gene3D" id="3.60.40.10">
    <property type="entry name" value="PPM-type phosphatase domain"/>
    <property type="match status" value="1"/>
</dbReference>
<dbReference type="PANTHER" id="PTHR47992">
    <property type="entry name" value="PROTEIN PHOSPHATASE"/>
    <property type="match status" value="1"/>
</dbReference>
<name>C5KBR6_PERM5</name>
<dbReference type="InterPro" id="IPR001932">
    <property type="entry name" value="PPM-type_phosphatase-like_dom"/>
</dbReference>
<dbReference type="InParanoid" id="C5KBR6"/>
<dbReference type="OrthoDB" id="423490at2759"/>
<dbReference type="GO" id="GO:0004722">
    <property type="term" value="F:protein serine/threonine phosphatase activity"/>
    <property type="evidence" value="ECO:0007669"/>
    <property type="project" value="InterPro"/>
</dbReference>
<evidence type="ECO:0000313" key="2">
    <source>
        <dbReference type="EMBL" id="EER18077.1"/>
    </source>
</evidence>
<protein>
    <submittedName>
        <fullName evidence="2">PP2C, putative</fullName>
    </submittedName>
</protein>
<dbReference type="InterPro" id="IPR015655">
    <property type="entry name" value="PP2C"/>
</dbReference>
<gene>
    <name evidence="2" type="ORF">Pmar_PMAR028848</name>
</gene>
<dbReference type="GeneID" id="9048474"/>
<dbReference type="CDD" id="cd00143">
    <property type="entry name" value="PP2Cc"/>
    <property type="match status" value="1"/>
</dbReference>
<evidence type="ECO:0000259" key="1">
    <source>
        <dbReference type="PROSITE" id="PS51746"/>
    </source>
</evidence>
<accession>C5KBR6</accession>
<reference evidence="2 3" key="1">
    <citation type="submission" date="2008-07" db="EMBL/GenBank/DDBJ databases">
        <authorList>
            <person name="El-Sayed N."/>
            <person name="Caler E."/>
            <person name="Inman J."/>
            <person name="Amedeo P."/>
            <person name="Hass B."/>
            <person name="Wortman J."/>
        </authorList>
    </citation>
    <scope>NUCLEOTIDE SEQUENCE [LARGE SCALE GENOMIC DNA]</scope>
    <source>
        <strain evidence="3">ATCC 50983 / TXsc</strain>
    </source>
</reference>
<sequence>TTDVGATLRAAITKCQNDIVKFAEVIGFPAENSGSSLSCVVVEPLNAVDGKLVVHVAWCGDSKVVAGKYDKKDVETIVHATQDHTLDNLAEADRIENTGGEIREISGGDKRVFVKGTNLPGLAVTRAIGDVSVACYGVIAEPQYERWEFPASDSVFIVVASDGVWEFMKAEEAHKILNKKLRLTLYCKRTQWEAAEFLDACARKRWETVEAGYCDDITNMIIRLGVSTQARR</sequence>
<dbReference type="PROSITE" id="PS51746">
    <property type="entry name" value="PPM_2"/>
    <property type="match status" value="1"/>
</dbReference>
<dbReference type="Pfam" id="PF00481">
    <property type="entry name" value="PP2C"/>
    <property type="match status" value="1"/>
</dbReference>
<dbReference type="InterPro" id="IPR036457">
    <property type="entry name" value="PPM-type-like_dom_sf"/>
</dbReference>
<feature type="non-terminal residue" evidence="2">
    <location>
        <position position="1"/>
    </location>
</feature>
<organism evidence="3">
    <name type="scientific">Perkinsus marinus (strain ATCC 50983 / TXsc)</name>
    <dbReference type="NCBI Taxonomy" id="423536"/>
    <lineage>
        <taxon>Eukaryota</taxon>
        <taxon>Sar</taxon>
        <taxon>Alveolata</taxon>
        <taxon>Perkinsozoa</taxon>
        <taxon>Perkinsea</taxon>
        <taxon>Perkinsida</taxon>
        <taxon>Perkinsidae</taxon>
        <taxon>Perkinsus</taxon>
    </lineage>
</organism>